<reference evidence="3 4" key="1">
    <citation type="submission" date="2024-07" db="EMBL/GenBank/DDBJ databases">
        <title>Section-level genome sequencing and comparative genomics of Aspergillus sections Usti and Cavernicolus.</title>
        <authorList>
            <consortium name="Lawrence Berkeley National Laboratory"/>
            <person name="Nybo J.L."/>
            <person name="Vesth T.C."/>
            <person name="Theobald S."/>
            <person name="Frisvad J.C."/>
            <person name="Larsen T.O."/>
            <person name="Kjaerboelling I."/>
            <person name="Rothschild-Mancinelli K."/>
            <person name="Lyhne E.K."/>
            <person name="Kogle M.E."/>
            <person name="Barry K."/>
            <person name="Clum A."/>
            <person name="Na H."/>
            <person name="Ledsgaard L."/>
            <person name="Lin J."/>
            <person name="Lipzen A."/>
            <person name="Kuo A."/>
            <person name="Riley R."/>
            <person name="Mondo S."/>
            <person name="Labutti K."/>
            <person name="Haridas S."/>
            <person name="Pangalinan J."/>
            <person name="Salamov A.A."/>
            <person name="Simmons B.A."/>
            <person name="Magnuson J.K."/>
            <person name="Chen J."/>
            <person name="Drula E."/>
            <person name="Henrissat B."/>
            <person name="Wiebenga A."/>
            <person name="Lubbers R.J."/>
            <person name="Gomes A.C."/>
            <person name="Makela M.R."/>
            <person name="Stajich J."/>
            <person name="Grigoriev I.V."/>
            <person name="Mortensen U.H."/>
            <person name="De Vries R.P."/>
            <person name="Baker S.E."/>
            <person name="Andersen M.R."/>
        </authorList>
    </citation>
    <scope>NUCLEOTIDE SEQUENCE [LARGE SCALE GENOMIC DNA]</scope>
    <source>
        <strain evidence="3 4">CBS 123904</strain>
    </source>
</reference>
<comment type="caution">
    <text evidence="3">The sequence shown here is derived from an EMBL/GenBank/DDBJ whole genome shotgun (WGS) entry which is preliminary data.</text>
</comment>
<evidence type="ECO:0000256" key="1">
    <source>
        <dbReference type="SAM" id="Coils"/>
    </source>
</evidence>
<dbReference type="CDD" id="cd15489">
    <property type="entry name" value="PHD_SF"/>
    <property type="match status" value="1"/>
</dbReference>
<name>A0ABR4KW56_9EURO</name>
<dbReference type="SUPFAM" id="SSF57903">
    <property type="entry name" value="FYVE/PHD zinc finger"/>
    <property type="match status" value="1"/>
</dbReference>
<feature type="compositionally biased region" description="Low complexity" evidence="2">
    <location>
        <begin position="249"/>
        <end position="264"/>
    </location>
</feature>
<evidence type="ECO:0000313" key="3">
    <source>
        <dbReference type="EMBL" id="KAL2856510.1"/>
    </source>
</evidence>
<feature type="compositionally biased region" description="Pro residues" evidence="2">
    <location>
        <begin position="141"/>
        <end position="155"/>
    </location>
</feature>
<sequence length="417" mass="46249">MRARKGRAKNVPTASKGGYANAKRARRDSSDGSEESSAQPQGLTAPERHPLPMMPWDETLAKIKAVPMSVQVERYKDWMRNGSIHESVCRACFKGPTPDLKRCVTCRLVFHAECVFDYTEHDGRVYCSLCVDRGWDHNPPALTPPASPIPRPSAPPDVVTEPAPPTARPMSIPNLVSRTSNTEATQPSLQRDSRRRVVEHDLILWEHTQKVTGRFAGPAPASVYTPSPAAPQTGDIGNAEDARGSNTETPAAYPNPAYTASPAPQHSDAPREADQELTFIEAPAPKRQRKSRFATLSNEVEASLSVLYRELESVTSLKLQIEELQKQRTQDAQQLKLRDNELALLRRDFAQRKVAEDELNQLRTILSQRISAQGEVEELRARNAALEQQLAESRAETAAAQEMVKTWKGKLAQLLNS</sequence>
<keyword evidence="4" id="KW-1185">Reference proteome</keyword>
<organism evidence="3 4">
    <name type="scientific">Aspergillus pseudoustus</name>
    <dbReference type="NCBI Taxonomy" id="1810923"/>
    <lineage>
        <taxon>Eukaryota</taxon>
        <taxon>Fungi</taxon>
        <taxon>Dikarya</taxon>
        <taxon>Ascomycota</taxon>
        <taxon>Pezizomycotina</taxon>
        <taxon>Eurotiomycetes</taxon>
        <taxon>Eurotiomycetidae</taxon>
        <taxon>Eurotiales</taxon>
        <taxon>Aspergillaceae</taxon>
        <taxon>Aspergillus</taxon>
        <taxon>Aspergillus subgen. Nidulantes</taxon>
    </lineage>
</organism>
<dbReference type="Proteomes" id="UP001610446">
    <property type="component" value="Unassembled WGS sequence"/>
</dbReference>
<feature type="coiled-coil region" evidence="1">
    <location>
        <begin position="369"/>
        <end position="403"/>
    </location>
</feature>
<feature type="region of interest" description="Disordered" evidence="2">
    <location>
        <begin position="141"/>
        <end position="195"/>
    </location>
</feature>
<accession>A0ABR4KW56</accession>
<feature type="compositionally biased region" description="Polar residues" evidence="2">
    <location>
        <begin position="174"/>
        <end position="190"/>
    </location>
</feature>
<evidence type="ECO:0008006" key="5">
    <source>
        <dbReference type="Google" id="ProtNLM"/>
    </source>
</evidence>
<keyword evidence="1" id="KW-0175">Coiled coil</keyword>
<evidence type="ECO:0000256" key="2">
    <source>
        <dbReference type="SAM" id="MobiDB-lite"/>
    </source>
</evidence>
<dbReference type="EMBL" id="JBFXLU010000007">
    <property type="protein sequence ID" value="KAL2856510.1"/>
    <property type="molecule type" value="Genomic_DNA"/>
</dbReference>
<evidence type="ECO:0000313" key="4">
    <source>
        <dbReference type="Proteomes" id="UP001610446"/>
    </source>
</evidence>
<gene>
    <name evidence="3" type="ORF">BJY01DRAFT_203475</name>
</gene>
<dbReference type="InterPro" id="IPR011011">
    <property type="entry name" value="Znf_FYVE_PHD"/>
</dbReference>
<feature type="region of interest" description="Disordered" evidence="2">
    <location>
        <begin position="1"/>
        <end position="53"/>
    </location>
</feature>
<feature type="region of interest" description="Disordered" evidence="2">
    <location>
        <begin position="216"/>
        <end position="274"/>
    </location>
</feature>
<proteinExistence type="predicted"/>
<protein>
    <recommendedName>
        <fullName evidence="5">Zinc finger PHD-type domain-containing protein</fullName>
    </recommendedName>
</protein>